<dbReference type="InterPro" id="IPR005135">
    <property type="entry name" value="Endo/exonuclease/phosphatase"/>
</dbReference>
<feature type="domain" description="Endonuclease/exonuclease/phosphatase" evidence="1">
    <location>
        <begin position="10"/>
        <end position="105"/>
    </location>
</feature>
<proteinExistence type="predicted"/>
<reference evidence="2" key="1">
    <citation type="submission" date="2019-08" db="EMBL/GenBank/DDBJ databases">
        <title>The genome of the North American firefly Photinus pyralis.</title>
        <authorList>
            <consortium name="Photinus pyralis genome working group"/>
            <person name="Fallon T.R."/>
            <person name="Sander Lower S.E."/>
            <person name="Weng J.-K."/>
        </authorList>
    </citation>
    <scope>NUCLEOTIDE SEQUENCE</scope>
    <source>
        <strain evidence="2">TRF0915ILg1</strain>
        <tissue evidence="2">Whole body</tissue>
    </source>
</reference>
<dbReference type="OrthoDB" id="6779252at2759"/>
<comment type="caution">
    <text evidence="2">The sequence shown here is derived from an EMBL/GenBank/DDBJ whole genome shotgun (WGS) entry which is preliminary data.</text>
</comment>
<dbReference type="InterPro" id="IPR036691">
    <property type="entry name" value="Endo/exonu/phosph_ase_sf"/>
</dbReference>
<evidence type="ECO:0000259" key="1">
    <source>
        <dbReference type="Pfam" id="PF14529"/>
    </source>
</evidence>
<dbReference type="Proteomes" id="UP000801492">
    <property type="component" value="Unassembled WGS sequence"/>
</dbReference>
<protein>
    <recommendedName>
        <fullName evidence="1">Endonuclease/exonuclease/phosphatase domain-containing protein</fullName>
    </recommendedName>
</protein>
<organism evidence="2 3">
    <name type="scientific">Ignelater luminosus</name>
    <name type="common">Cucubano</name>
    <name type="synonym">Pyrophorus luminosus</name>
    <dbReference type="NCBI Taxonomy" id="2038154"/>
    <lineage>
        <taxon>Eukaryota</taxon>
        <taxon>Metazoa</taxon>
        <taxon>Ecdysozoa</taxon>
        <taxon>Arthropoda</taxon>
        <taxon>Hexapoda</taxon>
        <taxon>Insecta</taxon>
        <taxon>Pterygota</taxon>
        <taxon>Neoptera</taxon>
        <taxon>Endopterygota</taxon>
        <taxon>Coleoptera</taxon>
        <taxon>Polyphaga</taxon>
        <taxon>Elateriformia</taxon>
        <taxon>Elateroidea</taxon>
        <taxon>Elateridae</taxon>
        <taxon>Agrypninae</taxon>
        <taxon>Pyrophorini</taxon>
        <taxon>Ignelater</taxon>
    </lineage>
</organism>
<dbReference type="AlphaFoldDB" id="A0A8K0G891"/>
<dbReference type="GO" id="GO:0003824">
    <property type="term" value="F:catalytic activity"/>
    <property type="evidence" value="ECO:0007669"/>
    <property type="project" value="InterPro"/>
</dbReference>
<dbReference type="EMBL" id="VTPC01071049">
    <property type="protein sequence ID" value="KAF2889078.1"/>
    <property type="molecule type" value="Genomic_DNA"/>
</dbReference>
<evidence type="ECO:0000313" key="2">
    <source>
        <dbReference type="EMBL" id="KAF2889078.1"/>
    </source>
</evidence>
<dbReference type="Gene3D" id="3.60.10.10">
    <property type="entry name" value="Endonuclease/exonuclease/phosphatase"/>
    <property type="match status" value="1"/>
</dbReference>
<name>A0A8K0G891_IGNLU</name>
<sequence length="195" mass="23281">MGLTIGENQINILNIYRPANNEILPFLDELQTALNMVNESKLIVGDFNCRSVLWFDRTTDAFALHLEEFILNNELAIFNEDNSPPTFQTKYGNSHIDLTLATNLYKLGKHKTDPNRPQWWTYRSVEHIWQKRNYYTYNNRILEDRDYPYQKMISEKERYKNCMNEAQNKSWVHFVEDDLMKNPWGVVYKLATLEF</sequence>
<dbReference type="SUPFAM" id="SSF56219">
    <property type="entry name" value="DNase I-like"/>
    <property type="match status" value="1"/>
</dbReference>
<dbReference type="Pfam" id="PF14529">
    <property type="entry name" value="Exo_endo_phos_2"/>
    <property type="match status" value="1"/>
</dbReference>
<keyword evidence="3" id="KW-1185">Reference proteome</keyword>
<gene>
    <name evidence="2" type="ORF">ILUMI_17095</name>
</gene>
<accession>A0A8K0G891</accession>
<evidence type="ECO:0000313" key="3">
    <source>
        <dbReference type="Proteomes" id="UP000801492"/>
    </source>
</evidence>